<evidence type="ECO:0000256" key="2">
    <source>
        <dbReference type="SAM" id="MobiDB-lite"/>
    </source>
</evidence>
<feature type="region of interest" description="Disordered" evidence="2">
    <location>
        <begin position="231"/>
        <end position="256"/>
    </location>
</feature>
<reference evidence="4 5" key="1">
    <citation type="journal article" date="2018" name="Nat. Ecol. Evol.">
        <title>Shark genomes provide insights into elasmobranch evolution and the origin of vertebrates.</title>
        <authorList>
            <person name="Hara Y"/>
            <person name="Yamaguchi K"/>
            <person name="Onimaru K"/>
            <person name="Kadota M"/>
            <person name="Koyanagi M"/>
            <person name="Keeley SD"/>
            <person name="Tatsumi K"/>
            <person name="Tanaka K"/>
            <person name="Motone F"/>
            <person name="Kageyama Y"/>
            <person name="Nozu R"/>
            <person name="Adachi N"/>
            <person name="Nishimura O"/>
            <person name="Nakagawa R"/>
            <person name="Tanegashima C"/>
            <person name="Kiyatake I"/>
            <person name="Matsumoto R"/>
            <person name="Murakumo K"/>
            <person name="Nishida K"/>
            <person name="Terakita A"/>
            <person name="Kuratani S"/>
            <person name="Sato K"/>
            <person name="Hyodo S Kuraku.S."/>
        </authorList>
    </citation>
    <scope>NUCLEOTIDE SEQUENCE [LARGE SCALE GENOMIC DNA]</scope>
</reference>
<evidence type="ECO:0000259" key="3">
    <source>
        <dbReference type="Pfam" id="PF10482"/>
    </source>
</evidence>
<gene>
    <name evidence="4" type="ORF">chiPu_0001720</name>
</gene>
<feature type="region of interest" description="Disordered" evidence="2">
    <location>
        <begin position="140"/>
        <end position="159"/>
    </location>
</feature>
<protein>
    <recommendedName>
        <fullName evidence="3">DNA endonuclease Ctp1 N-terminal domain-containing protein</fullName>
    </recommendedName>
</protein>
<dbReference type="EMBL" id="BEZZ01000026">
    <property type="protein sequence ID" value="GCC23326.1"/>
    <property type="molecule type" value="Genomic_DNA"/>
</dbReference>
<dbReference type="PANTHER" id="PTHR15107">
    <property type="entry name" value="RETINOBLASTOMA BINDING PROTEIN 8"/>
    <property type="match status" value="1"/>
</dbReference>
<sequence length="554" mass="63302">MTMDGFTDVWAKLKELHDQEVQGLYTKLTEINMERCLDAQRLEELFSKNHQLREQHKIMNENVKNLENRLRAGLCDRCTVTQELARKKQQEFENSQLQSLQHISILTNEISGLKEENKMLRQELRKLKYFLDARQSQVYPRGGRSLSDNATPSESPLNIKRKQSLDCSFSSMQEHQSLKQQSKPFTEDSSTAPKRSVCQNVSEIPLFDLHPQRISNQLHGTIAVVRAGAGAGSCHKPERDAATAQSSMKSHEHRQHEEVCNFSKDWRRSRHLLEQPVMTREKHEGEGKDPSLLCTKTDEMVDSSVEKPLDLSDYSKIKSPSWSTDRSKLSIQFESEKPRFKEPAEKQHIHNNLASGNSQDNSYSYETVEKVVSADASTKDKTQIVSSPKDGLKLSDNEDKVYKNLNIKAQYDSSSKSREPDVNPRIRMKLCTKRPNTRNGRNPSVEVHLQFLNMQPDMHDPPQCETENFQEVLGSQEITSENVKHQSGSNELQPKKKKKKRLQDYWTSAAYKRGRRIKRCKPTPSASTHVSESSVEITGNRTSSDPKLVPGSSN</sequence>
<accession>A0A401RYV8</accession>
<feature type="compositionally biased region" description="Polar residues" evidence="2">
    <location>
        <begin position="146"/>
        <end position="156"/>
    </location>
</feature>
<comment type="caution">
    <text evidence="4">The sequence shown here is derived from an EMBL/GenBank/DDBJ whole genome shotgun (WGS) entry which is preliminary data.</text>
</comment>
<feature type="compositionally biased region" description="Polar residues" evidence="2">
    <location>
        <begin position="524"/>
        <end position="554"/>
    </location>
</feature>
<dbReference type="Pfam" id="PF10482">
    <property type="entry name" value="CtIP_N"/>
    <property type="match status" value="1"/>
</dbReference>
<dbReference type="PANTHER" id="PTHR15107:SF3">
    <property type="entry name" value="RBBP8 N-TERMINAL-LIKE PROTEIN"/>
    <property type="match status" value="1"/>
</dbReference>
<feature type="region of interest" description="Disordered" evidence="2">
    <location>
        <begin position="480"/>
        <end position="554"/>
    </location>
</feature>
<dbReference type="GO" id="GO:0010792">
    <property type="term" value="P:DNA double-strand break processing involved in repair via single-strand annealing"/>
    <property type="evidence" value="ECO:0007669"/>
    <property type="project" value="TreeGrafter"/>
</dbReference>
<evidence type="ECO:0000313" key="4">
    <source>
        <dbReference type="EMBL" id="GCC23326.1"/>
    </source>
</evidence>
<evidence type="ECO:0000256" key="1">
    <source>
        <dbReference type="SAM" id="Coils"/>
    </source>
</evidence>
<dbReference type="STRING" id="137246.A0A401RYV8"/>
<feature type="coiled-coil region" evidence="1">
    <location>
        <begin position="42"/>
        <end position="69"/>
    </location>
</feature>
<dbReference type="InterPro" id="IPR033316">
    <property type="entry name" value="RBBP8-like"/>
</dbReference>
<dbReference type="GO" id="GO:0003684">
    <property type="term" value="F:damaged DNA binding"/>
    <property type="evidence" value="ECO:0007669"/>
    <property type="project" value="TreeGrafter"/>
</dbReference>
<dbReference type="Proteomes" id="UP000287033">
    <property type="component" value="Unassembled WGS sequence"/>
</dbReference>
<feature type="domain" description="DNA endonuclease Ctp1 N-terminal" evidence="3">
    <location>
        <begin position="6"/>
        <end position="125"/>
    </location>
</feature>
<organism evidence="4 5">
    <name type="scientific">Chiloscyllium punctatum</name>
    <name type="common">Brownbanded bambooshark</name>
    <name type="synonym">Hemiscyllium punctatum</name>
    <dbReference type="NCBI Taxonomy" id="137246"/>
    <lineage>
        <taxon>Eukaryota</taxon>
        <taxon>Metazoa</taxon>
        <taxon>Chordata</taxon>
        <taxon>Craniata</taxon>
        <taxon>Vertebrata</taxon>
        <taxon>Chondrichthyes</taxon>
        <taxon>Elasmobranchii</taxon>
        <taxon>Galeomorphii</taxon>
        <taxon>Galeoidea</taxon>
        <taxon>Orectolobiformes</taxon>
        <taxon>Hemiscylliidae</taxon>
        <taxon>Chiloscyllium</taxon>
    </lineage>
</organism>
<dbReference type="OMA" id="INMERCL"/>
<dbReference type="AlphaFoldDB" id="A0A401RYV8"/>
<proteinExistence type="predicted"/>
<name>A0A401RYV8_CHIPU</name>
<keyword evidence="5" id="KW-1185">Reference proteome</keyword>
<keyword evidence="1" id="KW-0175">Coiled coil</keyword>
<feature type="compositionally biased region" description="Basic residues" evidence="2">
    <location>
        <begin position="512"/>
        <end position="521"/>
    </location>
</feature>
<feature type="compositionally biased region" description="Polar residues" evidence="2">
    <location>
        <begin position="480"/>
        <end position="492"/>
    </location>
</feature>
<dbReference type="OrthoDB" id="5801062at2759"/>
<feature type="region of interest" description="Disordered" evidence="2">
    <location>
        <begin position="170"/>
        <end position="194"/>
    </location>
</feature>
<dbReference type="InterPro" id="IPR019518">
    <property type="entry name" value="CtIP_N"/>
</dbReference>
<evidence type="ECO:0000313" key="5">
    <source>
        <dbReference type="Proteomes" id="UP000287033"/>
    </source>
</evidence>